<comment type="caution">
    <text evidence="1">The sequence shown here is derived from an EMBL/GenBank/DDBJ whole genome shotgun (WGS) entry which is preliminary data.</text>
</comment>
<sequence length="48" mass="5500">MRWCGTPAFPVVELRGFEPLTFSLRTISDLSNLPVHRMDAVINVHYGR</sequence>
<dbReference type="AlphaFoldDB" id="A0A4R7J6Y5"/>
<protein>
    <submittedName>
        <fullName evidence="1">Uncharacterized protein</fullName>
    </submittedName>
</protein>
<name>A0A4R7J6Y5_9ACTN</name>
<proteinExistence type="predicted"/>
<accession>A0A4R7J6Y5</accession>
<dbReference type="EMBL" id="SOAW01000001">
    <property type="protein sequence ID" value="TDT32486.1"/>
    <property type="molecule type" value="Genomic_DNA"/>
</dbReference>
<organism evidence="1 2">
    <name type="scientific">Naumannella halotolerans</name>
    <dbReference type="NCBI Taxonomy" id="993414"/>
    <lineage>
        <taxon>Bacteria</taxon>
        <taxon>Bacillati</taxon>
        <taxon>Actinomycetota</taxon>
        <taxon>Actinomycetes</taxon>
        <taxon>Propionibacteriales</taxon>
        <taxon>Propionibacteriaceae</taxon>
        <taxon>Naumannella</taxon>
    </lineage>
</organism>
<gene>
    <name evidence="1" type="ORF">CLV29_0064</name>
</gene>
<dbReference type="Proteomes" id="UP000295371">
    <property type="component" value="Unassembled WGS sequence"/>
</dbReference>
<keyword evidence="2" id="KW-1185">Reference proteome</keyword>
<evidence type="ECO:0000313" key="1">
    <source>
        <dbReference type="EMBL" id="TDT32486.1"/>
    </source>
</evidence>
<reference evidence="1 2" key="1">
    <citation type="submission" date="2019-03" db="EMBL/GenBank/DDBJ databases">
        <title>Genomic Encyclopedia of Archaeal and Bacterial Type Strains, Phase II (KMG-II): from individual species to whole genera.</title>
        <authorList>
            <person name="Goeker M."/>
        </authorList>
    </citation>
    <scope>NUCLEOTIDE SEQUENCE [LARGE SCALE GENOMIC DNA]</scope>
    <source>
        <strain evidence="1 2">DSM 24323</strain>
    </source>
</reference>
<evidence type="ECO:0000313" key="2">
    <source>
        <dbReference type="Proteomes" id="UP000295371"/>
    </source>
</evidence>